<sequence>MMADIESKFYQVRVPDTDADLLRFLWWPDGNLSAPLKEYRMAVHLFGATSSPSVASYALRRTAEDRKYMAAPEAVEAVLHNFYVDDCLKSAPTEDEAVALVKNLRDLCMKGDFNLTKWVSNSRKVLSSVPAENRATELKDLDLTHDNRPIERALDVQWCTEDDTFAYSIKLQDNPMTRRGILSVVNSIYDPLGFLVPVIFPAKLLLRNLCKEKRRWDDEVSGMQADQWSKWLEELIHLSDFSIRICVKPVGFGHTVEARLHHFSDASEHAYGTASYLVLVDEQGRTHCSFVMGKSRVAPLKQVTIPRLELTAAVVTVKVDKMLQEEMQLPLQQSIFWTDSMTVRYINSKTARFKTFVANRIALIQEATKSEQWKYVRTSDNPADQATRGMKVESLMQGETWINGPQFLLQPESEWPQRPDDATQDLQNDSEVKNITANRITAEEKSDPMNQLIQYYSSWGQIEESCCMDIARQGDIDPPERQKKRVPMFHQKSPLSNSTKPTIVSSVKEAEFEDLEVASRMSLAEVSESLMVEGGAAAVPGGDAASQDPLYGSPVEKLQSILESMLSLRSLQRKKSRCLADFVIKSV</sequence>
<dbReference type="Proteomes" id="UP000831701">
    <property type="component" value="Chromosome 20"/>
</dbReference>
<accession>A0ACB8VLQ1</accession>
<proteinExistence type="predicted"/>
<evidence type="ECO:0000313" key="1">
    <source>
        <dbReference type="EMBL" id="KAI3356203.1"/>
    </source>
</evidence>
<protein>
    <submittedName>
        <fullName evidence="1">Uncharacterized protein</fullName>
    </submittedName>
</protein>
<comment type="caution">
    <text evidence="1">The sequence shown here is derived from an EMBL/GenBank/DDBJ whole genome shotgun (WGS) entry which is preliminary data.</text>
</comment>
<name>A0ACB8VLQ1_9TELE</name>
<dbReference type="EMBL" id="CM041550">
    <property type="protein sequence ID" value="KAI3356203.1"/>
    <property type="molecule type" value="Genomic_DNA"/>
</dbReference>
<gene>
    <name evidence="1" type="ORF">L3Q82_017185</name>
</gene>
<organism evidence="1 2">
    <name type="scientific">Scortum barcoo</name>
    <name type="common">barcoo grunter</name>
    <dbReference type="NCBI Taxonomy" id="214431"/>
    <lineage>
        <taxon>Eukaryota</taxon>
        <taxon>Metazoa</taxon>
        <taxon>Chordata</taxon>
        <taxon>Craniata</taxon>
        <taxon>Vertebrata</taxon>
        <taxon>Euteleostomi</taxon>
        <taxon>Actinopterygii</taxon>
        <taxon>Neopterygii</taxon>
        <taxon>Teleostei</taxon>
        <taxon>Neoteleostei</taxon>
        <taxon>Acanthomorphata</taxon>
        <taxon>Eupercaria</taxon>
        <taxon>Centrarchiformes</taxon>
        <taxon>Terapontoidei</taxon>
        <taxon>Terapontidae</taxon>
        <taxon>Scortum</taxon>
    </lineage>
</organism>
<reference evidence="1" key="1">
    <citation type="submission" date="2022-04" db="EMBL/GenBank/DDBJ databases">
        <title>Jade perch genome.</title>
        <authorList>
            <person name="Chao B."/>
        </authorList>
    </citation>
    <scope>NUCLEOTIDE SEQUENCE</scope>
    <source>
        <strain evidence="1">CB-2022</strain>
    </source>
</reference>
<keyword evidence="2" id="KW-1185">Reference proteome</keyword>
<evidence type="ECO:0000313" key="2">
    <source>
        <dbReference type="Proteomes" id="UP000831701"/>
    </source>
</evidence>